<name>A0A177Y8F0_9NOCA</name>
<dbReference type="RefSeq" id="WP_068430342.1">
    <property type="nucleotide sequence ID" value="NZ_LVHI01000037.1"/>
</dbReference>
<dbReference type="EMBL" id="LVHI01000037">
    <property type="protein sequence ID" value="OAK51721.1"/>
    <property type="molecule type" value="Genomic_DNA"/>
</dbReference>
<dbReference type="Proteomes" id="UP000077519">
    <property type="component" value="Unassembled WGS sequence"/>
</dbReference>
<comment type="caution">
    <text evidence="2">The sequence shown here is derived from an EMBL/GenBank/DDBJ whole genome shotgun (WGS) entry which is preliminary data.</text>
</comment>
<reference evidence="2 3" key="1">
    <citation type="submission" date="2016-03" db="EMBL/GenBank/DDBJ databases">
        <title>Genome sequence of Rhodococcus kyotonensis KB10.</title>
        <authorList>
            <person name="Jeong H."/>
            <person name="Hong C.E."/>
            <person name="Jo S.H."/>
            <person name="Park J.M."/>
        </authorList>
    </citation>
    <scope>NUCLEOTIDE SEQUENCE [LARGE SCALE GENOMIC DNA]</scope>
    <source>
        <strain evidence="2 3">KB10</strain>
    </source>
</reference>
<protein>
    <submittedName>
        <fullName evidence="2">Uncharacterized protein</fullName>
    </submittedName>
</protein>
<keyword evidence="3" id="KW-1185">Reference proteome</keyword>
<dbReference type="AlphaFoldDB" id="A0A177Y8F0"/>
<evidence type="ECO:0000313" key="2">
    <source>
        <dbReference type="EMBL" id="OAK51721.1"/>
    </source>
</evidence>
<sequence length="147" mass="16768">MNDERLEHFLLFEMADDWMSVGEFDYFIRSISPAGHTRDKLLSTIAGLARAGYFRFGGWSMESKTWEPWDVSDDVAMERISHGYLGEPGVLNATDRELSLTEVFRADITEAGLARVARLGNPYEKYGNPWESDPLKQGSGNYPRWKP</sequence>
<proteinExistence type="predicted"/>
<feature type="region of interest" description="Disordered" evidence="1">
    <location>
        <begin position="128"/>
        <end position="147"/>
    </location>
</feature>
<evidence type="ECO:0000313" key="3">
    <source>
        <dbReference type="Proteomes" id="UP000077519"/>
    </source>
</evidence>
<evidence type="ECO:0000256" key="1">
    <source>
        <dbReference type="SAM" id="MobiDB-lite"/>
    </source>
</evidence>
<accession>A0A177Y8F0</accession>
<organism evidence="2 3">
    <name type="scientific">Rhodococcoides kyotonense</name>
    <dbReference type="NCBI Taxonomy" id="398843"/>
    <lineage>
        <taxon>Bacteria</taxon>
        <taxon>Bacillati</taxon>
        <taxon>Actinomycetota</taxon>
        <taxon>Actinomycetes</taxon>
        <taxon>Mycobacteriales</taxon>
        <taxon>Nocardiaceae</taxon>
        <taxon>Rhodococcoides</taxon>
    </lineage>
</organism>
<gene>
    <name evidence="2" type="ORF">A3K89_10605</name>
</gene>